<dbReference type="Gene3D" id="2.130.10.10">
    <property type="entry name" value="YVTN repeat-like/Quinoprotein amine dehydrogenase"/>
    <property type="match status" value="1"/>
</dbReference>
<dbReference type="STRING" id="246437.L8Y4D5"/>
<protein>
    <submittedName>
        <fullName evidence="5">Ribosome biogenesis protein WDR12</fullName>
    </submittedName>
</protein>
<feature type="domain" description="NLE" evidence="4">
    <location>
        <begin position="124"/>
        <end position="189"/>
    </location>
</feature>
<gene>
    <name evidence="5" type="ORF">TREES_T100019974</name>
</gene>
<evidence type="ECO:0000256" key="1">
    <source>
        <dbReference type="ARBA" id="ARBA00004123"/>
    </source>
</evidence>
<organism evidence="5 6">
    <name type="scientific">Tupaia chinensis</name>
    <name type="common">Chinese tree shrew</name>
    <name type="synonym">Tupaia belangeri chinensis</name>
    <dbReference type="NCBI Taxonomy" id="246437"/>
    <lineage>
        <taxon>Eukaryota</taxon>
        <taxon>Metazoa</taxon>
        <taxon>Chordata</taxon>
        <taxon>Craniata</taxon>
        <taxon>Vertebrata</taxon>
        <taxon>Euteleostomi</taxon>
        <taxon>Mammalia</taxon>
        <taxon>Eutheria</taxon>
        <taxon>Euarchontoglires</taxon>
        <taxon>Scandentia</taxon>
        <taxon>Tupaiidae</taxon>
        <taxon>Tupaia</taxon>
    </lineage>
</organism>
<reference evidence="6" key="1">
    <citation type="submission" date="2012-07" db="EMBL/GenBank/DDBJ databases">
        <title>Genome of the Chinese tree shrew, a rising model animal genetically related to primates.</title>
        <authorList>
            <person name="Zhang G."/>
            <person name="Fan Y."/>
            <person name="Yao Y."/>
            <person name="Huang Z."/>
        </authorList>
    </citation>
    <scope>NUCLEOTIDE SEQUENCE [LARGE SCALE GENOMIC DNA]</scope>
</reference>
<reference evidence="6" key="2">
    <citation type="journal article" date="2013" name="Nat. Commun.">
        <title>Genome of the Chinese tree shrew.</title>
        <authorList>
            <person name="Fan Y."/>
            <person name="Huang Z.Y."/>
            <person name="Cao C.C."/>
            <person name="Chen C.S."/>
            <person name="Chen Y.X."/>
            <person name="Fan D.D."/>
            <person name="He J."/>
            <person name="Hou H.L."/>
            <person name="Hu L."/>
            <person name="Hu X.T."/>
            <person name="Jiang X.T."/>
            <person name="Lai R."/>
            <person name="Lang Y.S."/>
            <person name="Liang B."/>
            <person name="Liao S.G."/>
            <person name="Mu D."/>
            <person name="Ma Y.Y."/>
            <person name="Niu Y.Y."/>
            <person name="Sun X.Q."/>
            <person name="Xia J.Q."/>
            <person name="Xiao J."/>
            <person name="Xiong Z.Q."/>
            <person name="Xu L."/>
            <person name="Yang L."/>
            <person name="Zhang Y."/>
            <person name="Zhao W."/>
            <person name="Zhao X.D."/>
            <person name="Zheng Y.T."/>
            <person name="Zhou J.M."/>
            <person name="Zhu Y.B."/>
            <person name="Zhang G.J."/>
            <person name="Wang J."/>
            <person name="Yao Y.G."/>
        </authorList>
    </citation>
    <scope>NUCLEOTIDE SEQUENCE [LARGE SCALE GENOMIC DNA]</scope>
</reference>
<evidence type="ECO:0000259" key="4">
    <source>
        <dbReference type="Pfam" id="PF08154"/>
    </source>
</evidence>
<evidence type="ECO:0000256" key="3">
    <source>
        <dbReference type="ARBA" id="ARBA00022737"/>
    </source>
</evidence>
<dbReference type="SUPFAM" id="SSF50978">
    <property type="entry name" value="WD40 repeat-like"/>
    <property type="match status" value="1"/>
</dbReference>
<name>L8Y4D5_TUPCH</name>
<keyword evidence="6" id="KW-1185">Reference proteome</keyword>
<proteinExistence type="predicted"/>
<dbReference type="InParanoid" id="L8Y4D5"/>
<evidence type="ECO:0000313" key="6">
    <source>
        <dbReference type="Proteomes" id="UP000011518"/>
    </source>
</evidence>
<dbReference type="Pfam" id="PF08154">
    <property type="entry name" value="NLE"/>
    <property type="match status" value="1"/>
</dbReference>
<evidence type="ECO:0000256" key="2">
    <source>
        <dbReference type="ARBA" id="ARBA00022574"/>
    </source>
</evidence>
<dbReference type="InterPro" id="IPR012972">
    <property type="entry name" value="NLE"/>
</dbReference>
<dbReference type="Gene3D" id="1.25.40.10">
    <property type="entry name" value="Tetratricopeptide repeat domain"/>
    <property type="match status" value="1"/>
</dbReference>
<dbReference type="AlphaFoldDB" id="L8Y4D5"/>
<evidence type="ECO:0000313" key="5">
    <source>
        <dbReference type="EMBL" id="ELV11112.1"/>
    </source>
</evidence>
<dbReference type="InterPro" id="IPR036322">
    <property type="entry name" value="WD40_repeat_dom_sf"/>
</dbReference>
<dbReference type="GO" id="GO:0005634">
    <property type="term" value="C:nucleus"/>
    <property type="evidence" value="ECO:0007669"/>
    <property type="project" value="UniProtKB-SubCell"/>
</dbReference>
<dbReference type="Proteomes" id="UP000011518">
    <property type="component" value="Unassembled WGS sequence"/>
</dbReference>
<dbReference type="PANTHER" id="PTHR47059:SF1">
    <property type="entry name" value="TETRATRICOPEPTIDE REPEAT PROTEIN 32"/>
    <property type="match status" value="1"/>
</dbReference>
<dbReference type="InterPro" id="IPR011990">
    <property type="entry name" value="TPR-like_helical_dom_sf"/>
</dbReference>
<dbReference type="InterPro" id="IPR015943">
    <property type="entry name" value="WD40/YVTN_repeat-like_dom_sf"/>
</dbReference>
<keyword evidence="3" id="KW-0677">Repeat</keyword>
<dbReference type="eggNOG" id="KOG0313">
    <property type="taxonomic scope" value="Eukaryota"/>
</dbReference>
<dbReference type="EMBL" id="KB365759">
    <property type="protein sequence ID" value="ELV11112.1"/>
    <property type="molecule type" value="Genomic_DNA"/>
</dbReference>
<dbReference type="SUPFAM" id="SSF48452">
    <property type="entry name" value="TPR-like"/>
    <property type="match status" value="1"/>
</dbReference>
<keyword evidence="2" id="KW-0853">WD repeat</keyword>
<comment type="subcellular location">
    <subcellularLocation>
        <location evidence="1">Nucleus</location>
    </subcellularLocation>
</comment>
<accession>L8Y4D5</accession>
<sequence length="276" mass="31307">MEEPRGPESRASLALAQAHFDKGEYAEAEALYSAFIRQCACAASVGAKPRRGQIKYLRVDFYEAMDDYTSAIAVQPSFEVPYYNRGLILYRLVRLGKSACFLTTSTYVSLGKSCVYSPTTTQLQTRFYTENKKYAVEDVPFSIPATSEIADLSNIINKLLQAQNEFYKHVEFDFLIKGQFLRVPLVKHMELENISSEEAVELDYVEKYTAPQPEQCMVHDDWISSIKGADKILTGSYGKTSRIWSLEGKSIMTIVGHTDIVKDVAWVKKIIYLAYY</sequence>
<dbReference type="PANTHER" id="PTHR47059">
    <property type="entry name" value="TETRATRICOPEPTIDE REPEAT PROTEIN 32"/>
    <property type="match status" value="1"/>
</dbReference>